<comment type="caution">
    <text evidence="1">The sequence shown here is derived from an EMBL/GenBank/DDBJ whole genome shotgun (WGS) entry which is preliminary data.</text>
</comment>
<reference evidence="1 2" key="1">
    <citation type="journal article" date="2020" name="Phytopathology">
        <title>Genome Sequence Resources of Colletotrichum truncatum, C. plurivorum, C. musicola, and C. sojae: Four Species Pathogenic to Soybean (Glycine max).</title>
        <authorList>
            <person name="Rogerio F."/>
            <person name="Boufleur T.R."/>
            <person name="Ciampi-Guillardi M."/>
            <person name="Sukno S.A."/>
            <person name="Thon M.R."/>
            <person name="Massola Junior N.S."/>
            <person name="Baroncelli R."/>
        </authorList>
    </citation>
    <scope>NUCLEOTIDE SEQUENCE [LARGE SCALE GENOMIC DNA]</scope>
    <source>
        <strain evidence="1 2">CMES1059</strain>
    </source>
</reference>
<sequence length="55" mass="6052">MASAKTYGNSHRTKSMSFSSYSILASISTHSQFYLQKQTFFSSISASSLMNAFAN</sequence>
<gene>
    <name evidence="1" type="ORF">CTRU02_201114</name>
</gene>
<dbReference type="Proteomes" id="UP000805649">
    <property type="component" value="Unassembled WGS sequence"/>
</dbReference>
<evidence type="ECO:0000313" key="1">
    <source>
        <dbReference type="EMBL" id="KAL0943228.1"/>
    </source>
</evidence>
<dbReference type="EMBL" id="VUJX02000001">
    <property type="protein sequence ID" value="KAL0943228.1"/>
    <property type="molecule type" value="Genomic_DNA"/>
</dbReference>
<protein>
    <submittedName>
        <fullName evidence="1">Uncharacterized protein</fullName>
    </submittedName>
</protein>
<evidence type="ECO:0000313" key="2">
    <source>
        <dbReference type="Proteomes" id="UP000805649"/>
    </source>
</evidence>
<keyword evidence="2" id="KW-1185">Reference proteome</keyword>
<proteinExistence type="predicted"/>
<organism evidence="1 2">
    <name type="scientific">Colletotrichum truncatum</name>
    <name type="common">Anthracnose fungus</name>
    <name type="synonym">Colletotrichum capsici</name>
    <dbReference type="NCBI Taxonomy" id="5467"/>
    <lineage>
        <taxon>Eukaryota</taxon>
        <taxon>Fungi</taxon>
        <taxon>Dikarya</taxon>
        <taxon>Ascomycota</taxon>
        <taxon>Pezizomycotina</taxon>
        <taxon>Sordariomycetes</taxon>
        <taxon>Hypocreomycetidae</taxon>
        <taxon>Glomerellales</taxon>
        <taxon>Glomerellaceae</taxon>
        <taxon>Colletotrichum</taxon>
        <taxon>Colletotrichum truncatum species complex</taxon>
    </lineage>
</organism>
<name>A0ACC3ZHA9_COLTU</name>
<accession>A0ACC3ZHA9</accession>